<dbReference type="AlphaFoldDB" id="A0A9P8Y9A9"/>
<organism evidence="2 3">
    <name type="scientific">Microdochium trichocladiopsis</name>
    <dbReference type="NCBI Taxonomy" id="1682393"/>
    <lineage>
        <taxon>Eukaryota</taxon>
        <taxon>Fungi</taxon>
        <taxon>Dikarya</taxon>
        <taxon>Ascomycota</taxon>
        <taxon>Pezizomycotina</taxon>
        <taxon>Sordariomycetes</taxon>
        <taxon>Xylariomycetidae</taxon>
        <taxon>Xylariales</taxon>
        <taxon>Microdochiaceae</taxon>
        <taxon>Microdochium</taxon>
    </lineage>
</organism>
<evidence type="ECO:0000256" key="1">
    <source>
        <dbReference type="SAM" id="SignalP"/>
    </source>
</evidence>
<dbReference type="EMBL" id="JAGTJQ010000004">
    <property type="protein sequence ID" value="KAH7033544.1"/>
    <property type="molecule type" value="Genomic_DNA"/>
</dbReference>
<keyword evidence="3" id="KW-1185">Reference proteome</keyword>
<comment type="caution">
    <text evidence="2">The sequence shown here is derived from an EMBL/GenBank/DDBJ whole genome shotgun (WGS) entry which is preliminary data.</text>
</comment>
<keyword evidence="1" id="KW-0732">Signal</keyword>
<feature type="signal peptide" evidence="1">
    <location>
        <begin position="1"/>
        <end position="21"/>
    </location>
</feature>
<sequence length="107" mass="10955">MLGVCKLLVATAAWLYPHIRATSLSASRNAVVLHSLVSRSRHFAGVVILQAYLAAPGCGDVGACSQGPGACGEPRSGASFPAFAGTAAASRFNLSTIGAGQCQREYM</sequence>
<dbReference type="RefSeq" id="XP_046014376.1">
    <property type="nucleotide sequence ID" value="XM_046153736.1"/>
</dbReference>
<feature type="chain" id="PRO_5040134196" description="Secreted protein" evidence="1">
    <location>
        <begin position="22"/>
        <end position="107"/>
    </location>
</feature>
<evidence type="ECO:0000313" key="2">
    <source>
        <dbReference type="EMBL" id="KAH7033544.1"/>
    </source>
</evidence>
<reference evidence="2" key="1">
    <citation type="journal article" date="2021" name="Nat. Commun.">
        <title>Genetic determinants of endophytism in the Arabidopsis root mycobiome.</title>
        <authorList>
            <person name="Mesny F."/>
            <person name="Miyauchi S."/>
            <person name="Thiergart T."/>
            <person name="Pickel B."/>
            <person name="Atanasova L."/>
            <person name="Karlsson M."/>
            <person name="Huettel B."/>
            <person name="Barry K.W."/>
            <person name="Haridas S."/>
            <person name="Chen C."/>
            <person name="Bauer D."/>
            <person name="Andreopoulos W."/>
            <person name="Pangilinan J."/>
            <person name="LaButti K."/>
            <person name="Riley R."/>
            <person name="Lipzen A."/>
            <person name="Clum A."/>
            <person name="Drula E."/>
            <person name="Henrissat B."/>
            <person name="Kohler A."/>
            <person name="Grigoriev I.V."/>
            <person name="Martin F.M."/>
            <person name="Hacquard S."/>
        </authorList>
    </citation>
    <scope>NUCLEOTIDE SEQUENCE</scope>
    <source>
        <strain evidence="2">MPI-CAGE-CH-0230</strain>
    </source>
</reference>
<evidence type="ECO:0000313" key="3">
    <source>
        <dbReference type="Proteomes" id="UP000756346"/>
    </source>
</evidence>
<dbReference type="Proteomes" id="UP000756346">
    <property type="component" value="Unassembled WGS sequence"/>
</dbReference>
<gene>
    <name evidence="2" type="ORF">B0I36DRAFT_321656</name>
</gene>
<proteinExistence type="predicted"/>
<dbReference type="GeneID" id="70183282"/>
<accession>A0A9P8Y9A9</accession>
<name>A0A9P8Y9A9_9PEZI</name>
<protein>
    <recommendedName>
        <fullName evidence="4">Secreted protein</fullName>
    </recommendedName>
</protein>
<evidence type="ECO:0008006" key="4">
    <source>
        <dbReference type="Google" id="ProtNLM"/>
    </source>
</evidence>